<proteinExistence type="predicted"/>
<reference evidence="3" key="1">
    <citation type="submission" date="2017-10" db="EMBL/GenBank/DDBJ databases">
        <title>Rapid genome shrinkage in a self-fertile nematode reveals novel sperm competition proteins.</title>
        <authorList>
            <person name="Yin D."/>
            <person name="Schwarz E.M."/>
            <person name="Thomas C.G."/>
            <person name="Felde R.L."/>
            <person name="Korf I.F."/>
            <person name="Cutter A.D."/>
            <person name="Schartner C.M."/>
            <person name="Ralston E.J."/>
            <person name="Meyer B.J."/>
            <person name="Haag E.S."/>
        </authorList>
    </citation>
    <scope>NUCLEOTIDE SEQUENCE [LARGE SCALE GENOMIC DNA]</scope>
    <source>
        <strain evidence="3">JU1422</strain>
    </source>
</reference>
<dbReference type="STRING" id="1611254.A0A2G5VQ15"/>
<dbReference type="Proteomes" id="UP000230233">
    <property type="component" value="Chromosome I"/>
</dbReference>
<organism evidence="2 3">
    <name type="scientific">Caenorhabditis nigoni</name>
    <dbReference type="NCBI Taxonomy" id="1611254"/>
    <lineage>
        <taxon>Eukaryota</taxon>
        <taxon>Metazoa</taxon>
        <taxon>Ecdysozoa</taxon>
        <taxon>Nematoda</taxon>
        <taxon>Chromadorea</taxon>
        <taxon>Rhabditida</taxon>
        <taxon>Rhabditina</taxon>
        <taxon>Rhabditomorpha</taxon>
        <taxon>Rhabditoidea</taxon>
        <taxon>Rhabditidae</taxon>
        <taxon>Peloderinae</taxon>
        <taxon>Caenorhabditis</taxon>
    </lineage>
</organism>
<protein>
    <recommendedName>
        <fullName evidence="1">DUF7154 domain-containing protein</fullName>
    </recommendedName>
</protein>
<dbReference type="Pfam" id="PF23673">
    <property type="entry name" value="DUF7154"/>
    <property type="match status" value="4"/>
</dbReference>
<feature type="domain" description="DUF7154" evidence="1">
    <location>
        <begin position="451"/>
        <end position="577"/>
    </location>
</feature>
<evidence type="ECO:0000313" key="2">
    <source>
        <dbReference type="EMBL" id="PIC53905.1"/>
    </source>
</evidence>
<dbReference type="PANTHER" id="PTHR23062:SF3">
    <property type="entry name" value="ANF_RECEPTOR DOMAIN-CONTAINING PROTEIN-RELATED"/>
    <property type="match status" value="1"/>
</dbReference>
<evidence type="ECO:0000313" key="3">
    <source>
        <dbReference type="Proteomes" id="UP000230233"/>
    </source>
</evidence>
<accession>A0A2G5VQ15</accession>
<evidence type="ECO:0000259" key="1">
    <source>
        <dbReference type="Pfam" id="PF23673"/>
    </source>
</evidence>
<dbReference type="PANTHER" id="PTHR23062">
    <property type="entry name" value="HYPOTHETICAL PROTEIN C.ELEGANS"/>
    <property type="match status" value="1"/>
</dbReference>
<feature type="domain" description="DUF7154" evidence="1">
    <location>
        <begin position="1015"/>
        <end position="1113"/>
    </location>
</feature>
<feature type="domain" description="DUF7154" evidence="1">
    <location>
        <begin position="209"/>
        <end position="320"/>
    </location>
</feature>
<gene>
    <name evidence="2" type="primary">Cnig_chr_I.g3393</name>
    <name evidence="2" type="ORF">B9Z55_003393</name>
</gene>
<comment type="caution">
    <text evidence="2">The sequence shown here is derived from an EMBL/GenBank/DDBJ whole genome shotgun (WGS) entry which is preliminary data.</text>
</comment>
<dbReference type="InterPro" id="IPR055578">
    <property type="entry name" value="DUF7154"/>
</dbReference>
<dbReference type="GO" id="GO:0045087">
    <property type="term" value="P:innate immune response"/>
    <property type="evidence" value="ECO:0007669"/>
    <property type="project" value="TreeGrafter"/>
</dbReference>
<name>A0A2G5VQ15_9PELO</name>
<feature type="domain" description="DUF7154" evidence="1">
    <location>
        <begin position="707"/>
        <end position="820"/>
    </location>
</feature>
<keyword evidence="3" id="KW-1185">Reference proteome</keyword>
<dbReference type="EMBL" id="PDUG01000001">
    <property type="protein sequence ID" value="PIC53905.1"/>
    <property type="molecule type" value="Genomic_DNA"/>
</dbReference>
<dbReference type="AlphaFoldDB" id="A0A2G5VQ15"/>
<sequence length="1125" mass="127903">MFACKMKKKCSQDDKQYDTSCNSTTYPQTILFAYSNDLSSKTVLDTWNGFLTRGGYYYSWFGSVRFDTPKVDIQFYKNISDTTTTIINNLPNSNQRFQNSSIGSNVFNAIEKFFSNTQAPVCGSIILILLKRYPNEADTSRLVSLIRSHHAILNVMSSATPSGGSQSKTMYSVSSKTNGMGAFVRDELFQQAIDHFSLCVYTYPVYAITVQVSGSGTKTLPDFYPPTSTAYMIEITYQDHVPDDSFQSFNLRWTDSNVRWADSSLRWTDYGNFSVTPSGVLYSGTITNKYQPFYGSNYTMNLDYIYSGQDAQNLQIRIYSWHDATLTVQKNLPDPQQGFQNSSIGSNVFDVIEKFFSNTQAPVCGSNILVLLKRYPNEADISRLVSLIRYHHAVVHVITSTTPSGGSQPKAMYSVASKTNGMGLIENDEDFDRLAWYFSFYENPYPVYATTIQVSGSGTKTLPDFYNKGIIAKKYLIAITYQDHVPIDSFQKLNLRWTSPEGSGNYKIPRDSGKFRAIYFCPQVIEDLRRVNTISDNMQYNFAIDRLHFLNSDYKMTLDYNYTGSDVQNFQLRIYSSRDVNSTIPNNLPNPNQGFQNSSIGSNVFDVVEKFFSNTQAPVCGSRILVLLKRYPNEADTARLVSLIRSHHAILHVITSATPSGGSQPKTMYSVASKTNGMGLFEYDAYFYLTVMWFPLYGYPYPVYATTIQVSGSGTKTLPDFYPAIEDWYMLAITFQDHCEHYGGIRFLISVPDDSFQNLTLRWLNSQDSGNVSFNSIQIPTTGNYLAVGVYWHYLDYKMTLDYNYLDQDVQNLQIRIYSKIFSDDTSCNPTEQPQTFLFAYSNDLSSDTVLESWNEFSSYSIGYSWYGSVRIDSLNMNMKFHTNIEDVNSTIANNLPNPNQGYQNSSIGSNVFDVIEKFFSNTVAPVCGSRIVVLLKRYPNEVDNSRIVSIIRSHHAIVNVINSPTPSGGSQPKTMYSVSSKTNGMGAIEHDEYFYRGIWWFPLYGVNYPVYSTTIQVSGSGTKTLLNFHPIISDWCKIAITYQDHFPIDSFQNFNLRWDNPLNSGKFTFDLRESFGTYVTNYISFQNVDYKITLDYSYFGQDVENLQIRIYSAIPLNNWLPYSD</sequence>